<keyword evidence="3" id="KW-1185">Reference proteome</keyword>
<dbReference type="PANTHER" id="PTHR10151:SF120">
    <property type="entry name" value="BIS(5'-ADENOSYL)-TRIPHOSPHATASE"/>
    <property type="match status" value="1"/>
</dbReference>
<name>A0A561PGP9_9BACT</name>
<reference evidence="2 3" key="1">
    <citation type="submission" date="2019-06" db="EMBL/GenBank/DDBJ databases">
        <title>Sorghum-associated microbial communities from plants grown in Nebraska, USA.</title>
        <authorList>
            <person name="Schachtman D."/>
        </authorList>
    </citation>
    <scope>NUCLEOTIDE SEQUENCE [LARGE SCALE GENOMIC DNA]</scope>
    <source>
        <strain evidence="2 3">1209</strain>
    </source>
</reference>
<evidence type="ECO:0000313" key="3">
    <source>
        <dbReference type="Proteomes" id="UP000320811"/>
    </source>
</evidence>
<evidence type="ECO:0000256" key="1">
    <source>
        <dbReference type="SAM" id="SignalP"/>
    </source>
</evidence>
<dbReference type="Gene3D" id="3.40.720.10">
    <property type="entry name" value="Alkaline Phosphatase, subunit A"/>
    <property type="match status" value="1"/>
</dbReference>
<dbReference type="Proteomes" id="UP000320811">
    <property type="component" value="Unassembled WGS sequence"/>
</dbReference>
<feature type="signal peptide" evidence="1">
    <location>
        <begin position="1"/>
        <end position="26"/>
    </location>
</feature>
<organism evidence="2 3">
    <name type="scientific">Chitinophaga polysaccharea</name>
    <dbReference type="NCBI Taxonomy" id="1293035"/>
    <lineage>
        <taxon>Bacteria</taxon>
        <taxon>Pseudomonadati</taxon>
        <taxon>Bacteroidota</taxon>
        <taxon>Chitinophagia</taxon>
        <taxon>Chitinophagales</taxon>
        <taxon>Chitinophagaceae</taxon>
        <taxon>Chitinophaga</taxon>
    </lineage>
</organism>
<evidence type="ECO:0000313" key="2">
    <source>
        <dbReference type="EMBL" id="TWF37286.1"/>
    </source>
</evidence>
<protein>
    <submittedName>
        <fullName evidence="2">Putative AlkP superfamily pyrophosphatase or phosphodiesterase</fullName>
    </submittedName>
</protein>
<dbReference type="PANTHER" id="PTHR10151">
    <property type="entry name" value="ECTONUCLEOTIDE PYROPHOSPHATASE/PHOSPHODIESTERASE"/>
    <property type="match status" value="1"/>
</dbReference>
<dbReference type="GO" id="GO:0016787">
    <property type="term" value="F:hydrolase activity"/>
    <property type="evidence" value="ECO:0007669"/>
    <property type="project" value="UniProtKB-ARBA"/>
</dbReference>
<dbReference type="Pfam" id="PF01663">
    <property type="entry name" value="Phosphodiest"/>
    <property type="match status" value="1"/>
</dbReference>
<dbReference type="InterPro" id="IPR017850">
    <property type="entry name" value="Alkaline_phosphatase_core_sf"/>
</dbReference>
<dbReference type="AlphaFoldDB" id="A0A561PGP9"/>
<sequence length="452" mass="49216">MGIIMKNMKRLTGLLLLLLMSGYSFAQHAEHVVLITIDGFRPEFYTDPSWGMVNLRMMKVNGAWADGVNSVFPTVTYPNHTSLITGVTPARHGIYYNAPFEPKGATGIWYFYYDSIKVPTLFDAVHKAGRKSANVIWPVSVGAPIDYNIPDVWAVGKKDRRELMASVCTPLSLWQEVQEHATGKLGAKDFTMEEEEMIMDENVARMSAYLITTYKPAFTTVHLACTDHYEHEQGRDGFLVRKAVAGADRALGTIIEALKRAGIYERTAVVVTGDHGFVNIDKTFSPNILLAQNGLLNNASMGDWKAQFHVSGGAAFLHLKDEHDVATSNKVLDILQALPAEQRQLFKVISHIKLEATGADPHPAFALAATRGVTIGGATTGELVKGAKGGTHGYFPDFKEIQTGFVAYGAGISKGGHVKEMNVTDVAPVVAQLLGLSLEKTDGKVPAGLLEK</sequence>
<dbReference type="SUPFAM" id="SSF53649">
    <property type="entry name" value="Alkaline phosphatase-like"/>
    <property type="match status" value="1"/>
</dbReference>
<gene>
    <name evidence="2" type="ORF">FHW36_107212</name>
</gene>
<dbReference type="InterPro" id="IPR002591">
    <property type="entry name" value="Phosphodiest/P_Trfase"/>
</dbReference>
<feature type="chain" id="PRO_5022102825" evidence="1">
    <location>
        <begin position="27"/>
        <end position="452"/>
    </location>
</feature>
<accession>A0A561PGP9</accession>
<comment type="caution">
    <text evidence="2">The sequence shown here is derived from an EMBL/GenBank/DDBJ whole genome shotgun (WGS) entry which is preliminary data.</text>
</comment>
<dbReference type="EMBL" id="VIWO01000007">
    <property type="protein sequence ID" value="TWF37286.1"/>
    <property type="molecule type" value="Genomic_DNA"/>
</dbReference>
<proteinExistence type="predicted"/>
<keyword evidence="1" id="KW-0732">Signal</keyword>
<dbReference type="CDD" id="cd16018">
    <property type="entry name" value="Enpp"/>
    <property type="match status" value="1"/>
</dbReference>